<sequence>MSNAHPLGEPDTLRLPDGRSLSLRRAGSGPSTVVFESGMGFSSAAWGRVLPPVSRVARTICYDRAGIGASDGDTAPRTLERLTDDLGALLATVPTPLILVGHSWGGPIVRTLAARQSLDVRALVLVDQTDEHIDSYFAPALAERMASRPPRFSSLGARLGIALLRRRALRAQPVEVRTLLRRDLADLQRTMVPELAQFLPSLSALREDAAHADALQGVRTSVITGTRAGFGERARRREINRAHGTTARRLGARLVSARRSGHNVLFDQPGLIVAEIHRVLEEAGLVHSR</sequence>
<keyword evidence="4" id="KW-1185">Reference proteome</keyword>
<feature type="domain" description="AB hydrolase-1" evidence="2">
    <location>
        <begin position="33"/>
        <end position="274"/>
    </location>
</feature>
<dbReference type="InterPro" id="IPR050266">
    <property type="entry name" value="AB_hydrolase_sf"/>
</dbReference>
<proteinExistence type="predicted"/>
<dbReference type="PANTHER" id="PTHR43798">
    <property type="entry name" value="MONOACYLGLYCEROL LIPASE"/>
    <property type="match status" value="1"/>
</dbReference>
<evidence type="ECO:0000313" key="4">
    <source>
        <dbReference type="Proteomes" id="UP001500274"/>
    </source>
</evidence>
<organism evidence="3 4">
    <name type="scientific">Microbacterium binotii</name>
    <dbReference type="NCBI Taxonomy" id="462710"/>
    <lineage>
        <taxon>Bacteria</taxon>
        <taxon>Bacillati</taxon>
        <taxon>Actinomycetota</taxon>
        <taxon>Actinomycetes</taxon>
        <taxon>Micrococcales</taxon>
        <taxon>Microbacteriaceae</taxon>
        <taxon>Microbacterium</taxon>
    </lineage>
</organism>
<dbReference type="GO" id="GO:0016787">
    <property type="term" value="F:hydrolase activity"/>
    <property type="evidence" value="ECO:0007669"/>
    <property type="project" value="UniProtKB-KW"/>
</dbReference>
<accession>A0ABP6BY52</accession>
<dbReference type="EMBL" id="BAAARI010000036">
    <property type="protein sequence ID" value="GAA2588789.1"/>
    <property type="molecule type" value="Genomic_DNA"/>
</dbReference>
<reference evidence="4" key="1">
    <citation type="journal article" date="2019" name="Int. J. Syst. Evol. Microbiol.">
        <title>The Global Catalogue of Microorganisms (GCM) 10K type strain sequencing project: providing services to taxonomists for standard genome sequencing and annotation.</title>
        <authorList>
            <consortium name="The Broad Institute Genomics Platform"/>
            <consortium name="The Broad Institute Genome Sequencing Center for Infectious Disease"/>
            <person name="Wu L."/>
            <person name="Ma J."/>
        </authorList>
    </citation>
    <scope>NUCLEOTIDE SEQUENCE [LARGE SCALE GENOMIC DNA]</scope>
    <source>
        <strain evidence="4">JCM 16365</strain>
    </source>
</reference>
<dbReference type="PANTHER" id="PTHR43798:SF33">
    <property type="entry name" value="HYDROLASE, PUTATIVE (AFU_ORTHOLOGUE AFUA_2G14860)-RELATED"/>
    <property type="match status" value="1"/>
</dbReference>
<dbReference type="Gene3D" id="3.40.50.1820">
    <property type="entry name" value="alpha/beta hydrolase"/>
    <property type="match status" value="1"/>
</dbReference>
<dbReference type="Pfam" id="PF12697">
    <property type="entry name" value="Abhydrolase_6"/>
    <property type="match status" value="1"/>
</dbReference>
<dbReference type="InterPro" id="IPR029058">
    <property type="entry name" value="AB_hydrolase_fold"/>
</dbReference>
<feature type="region of interest" description="Disordered" evidence="1">
    <location>
        <begin position="1"/>
        <end position="26"/>
    </location>
</feature>
<dbReference type="Proteomes" id="UP001500274">
    <property type="component" value="Unassembled WGS sequence"/>
</dbReference>
<dbReference type="SUPFAM" id="SSF53474">
    <property type="entry name" value="alpha/beta-Hydrolases"/>
    <property type="match status" value="1"/>
</dbReference>
<keyword evidence="3" id="KW-0378">Hydrolase</keyword>
<evidence type="ECO:0000256" key="1">
    <source>
        <dbReference type="SAM" id="MobiDB-lite"/>
    </source>
</evidence>
<dbReference type="InterPro" id="IPR000073">
    <property type="entry name" value="AB_hydrolase_1"/>
</dbReference>
<comment type="caution">
    <text evidence="3">The sequence shown here is derived from an EMBL/GenBank/DDBJ whole genome shotgun (WGS) entry which is preliminary data.</text>
</comment>
<evidence type="ECO:0000313" key="3">
    <source>
        <dbReference type="EMBL" id="GAA2588789.1"/>
    </source>
</evidence>
<gene>
    <name evidence="3" type="ORF">GCM10009862_28990</name>
</gene>
<protein>
    <submittedName>
        <fullName evidence="3">Alpha/beta hydrolase</fullName>
    </submittedName>
</protein>
<name>A0ABP6BY52_9MICO</name>
<evidence type="ECO:0000259" key="2">
    <source>
        <dbReference type="Pfam" id="PF12697"/>
    </source>
</evidence>